<evidence type="ECO:0000256" key="7">
    <source>
        <dbReference type="ARBA" id="ARBA00023136"/>
    </source>
</evidence>
<evidence type="ECO:0000256" key="6">
    <source>
        <dbReference type="ARBA" id="ARBA00023034"/>
    </source>
</evidence>
<accession>A0A7S4R4I8</accession>
<reference evidence="10" key="1">
    <citation type="submission" date="2021-01" db="EMBL/GenBank/DDBJ databases">
        <authorList>
            <person name="Corre E."/>
            <person name="Pelletier E."/>
            <person name="Niang G."/>
            <person name="Scheremetjew M."/>
            <person name="Finn R."/>
            <person name="Kale V."/>
            <person name="Holt S."/>
            <person name="Cochrane G."/>
            <person name="Meng A."/>
            <person name="Brown T."/>
            <person name="Cohen L."/>
        </authorList>
    </citation>
    <scope>NUCLEOTIDE SEQUENCE</scope>
    <source>
        <strain evidence="10">GSO104</strain>
    </source>
</reference>
<organism evidence="10">
    <name type="scientific">Ditylum brightwellii</name>
    <dbReference type="NCBI Taxonomy" id="49249"/>
    <lineage>
        <taxon>Eukaryota</taxon>
        <taxon>Sar</taxon>
        <taxon>Stramenopiles</taxon>
        <taxon>Ochrophyta</taxon>
        <taxon>Bacillariophyta</taxon>
        <taxon>Mediophyceae</taxon>
        <taxon>Lithodesmiophycidae</taxon>
        <taxon>Lithodesmiales</taxon>
        <taxon>Lithodesmiaceae</taxon>
        <taxon>Ditylum</taxon>
    </lineage>
</organism>
<dbReference type="PANTHER" id="PTHR31658:SF0">
    <property type="entry name" value="CONSERVED OLIGOMERIC GOLGI COMPLEX SUBUNIT 1"/>
    <property type="match status" value="1"/>
</dbReference>
<dbReference type="EMBL" id="HBNS01015020">
    <property type="protein sequence ID" value="CAE4601765.1"/>
    <property type="molecule type" value="Transcribed_RNA"/>
</dbReference>
<evidence type="ECO:0000256" key="8">
    <source>
        <dbReference type="SAM" id="MobiDB-lite"/>
    </source>
</evidence>
<dbReference type="InterPro" id="IPR002048">
    <property type="entry name" value="EF_hand_dom"/>
</dbReference>
<evidence type="ECO:0000259" key="9">
    <source>
        <dbReference type="PROSITE" id="PS50222"/>
    </source>
</evidence>
<dbReference type="GO" id="GO:0017119">
    <property type="term" value="C:Golgi transport complex"/>
    <property type="evidence" value="ECO:0007669"/>
    <property type="project" value="InterPro"/>
</dbReference>
<keyword evidence="5" id="KW-0653">Protein transport</keyword>
<sequence length="1064" mass="115069">MIYLHSQTIPTRIVKMAKKLLLKPASFDLPTLYLPEKLSKSEEASNYGAFLSASALSALDMLDIQSSITTATNQSHDSIRAVNLIDLYYESKAKLIHKLLNQLSSVDASSSSSGGNEDGTSTTLGEAEMIVTRIVLILQYDVILHPYQIFVLRQFPTPSGVGGRNEDNQKTASDYLMSTLPSFDADVLKSKSSHFLAAHLPLIRSKVKTVLNTIAGTTASRLGHVRQILYDRTDGADCKVLLDSNGVCMWEEAVGGMVDVRVVSHGTSFSAPQQQQETLDGNNNAAAAPTTTKKFSLWSALFSSAFSSLVHSLLTTSFHSVHSRIISALRASLANAPPLHRILPHEAHRNALRIATELDLALKKVSDDAHELLVHAEEREESEQRLRQSLYVQTCEIMGRLLSELRRILAVSRNESEMNDKYLSNADATKELIVGRLCHLLKFRLTSLPKLLDPDSSPSALAAINKLSSASSSSYSAVGGSGTTAGAGKSGMITLMELQSSFDLADDDDNGLISFEEAMEAMESAFSGTPFRGAEMVRDTLLLSSSSSSTTAASTKDREDEGDLDDDNEPSSSTSGRGGGVSSGIGPRNVTLSELALLSARGLRHDTTGPYSARGTVQRALDDIVSSCFKIWGKVALYSHLELFKISLNEFVQTAASVSSLEWERQCGLYKGDEEKGEHELLMDEIGDAMMDDDDALGDNGEGVKKKKELKVGGVSSYITSYLLSASSVLNRSVCPSDSLPPVPSSEYALSLGVTVPTEKEGGFESIPNMMHTLRSAVLGEALCSLCEVLEECLLLHSKNKRVDEDEERDDEEEDLAAVSTATEVLPSLEKFNVSSLVQLLLDVTFVRRCFFERNHYGFVVDAADSAMDALLSEFGGGELDDIVDEDCEDIMEQAGNFVDKSKAIIEKLVDTVSTYLASSDSGNNEEDSEMVAIDVPPLMDGPMRERHMEVYTSCDLFLSSLFGEDSSVSSPSAATSLYGMGIPSSSATLSNSAAASLILNPLPSSRRFVLLPIQAERSLNELQLRGKYRKDRSEKAGNKEEAPVSGGAVSAGFGFFSNMLGKK</sequence>
<dbReference type="GO" id="GO:0006891">
    <property type="term" value="P:intra-Golgi vesicle-mediated transport"/>
    <property type="evidence" value="ECO:0007669"/>
    <property type="project" value="InterPro"/>
</dbReference>
<dbReference type="GO" id="GO:0015031">
    <property type="term" value="P:protein transport"/>
    <property type="evidence" value="ECO:0007669"/>
    <property type="project" value="UniProtKB-KW"/>
</dbReference>
<evidence type="ECO:0000256" key="4">
    <source>
        <dbReference type="ARBA" id="ARBA00022448"/>
    </source>
</evidence>
<protein>
    <recommendedName>
        <fullName evidence="3">Conserved oligomeric Golgi complex subunit 1</fullName>
    </recommendedName>
</protein>
<evidence type="ECO:0000256" key="3">
    <source>
        <dbReference type="ARBA" id="ARBA00020978"/>
    </source>
</evidence>
<feature type="compositionally biased region" description="Low complexity" evidence="8">
    <location>
        <begin position="545"/>
        <end position="554"/>
    </location>
</feature>
<feature type="region of interest" description="Disordered" evidence="8">
    <location>
        <begin position="545"/>
        <end position="587"/>
    </location>
</feature>
<keyword evidence="4" id="KW-0813">Transport</keyword>
<feature type="compositionally biased region" description="Acidic residues" evidence="8">
    <location>
        <begin position="560"/>
        <end position="569"/>
    </location>
</feature>
<name>A0A7S4R4I8_9STRA</name>
<comment type="similarity">
    <text evidence="2">Belongs to the COG1 family.</text>
</comment>
<dbReference type="PANTHER" id="PTHR31658">
    <property type="entry name" value="CONSERVED OLIGOMERIC GOLGI COMPLEX SUBUNIT 1"/>
    <property type="match status" value="1"/>
</dbReference>
<feature type="domain" description="EF-hand" evidence="9">
    <location>
        <begin position="493"/>
        <end position="528"/>
    </location>
</feature>
<evidence type="ECO:0000256" key="1">
    <source>
        <dbReference type="ARBA" id="ARBA00004395"/>
    </source>
</evidence>
<dbReference type="AlphaFoldDB" id="A0A7S4R4I8"/>
<proteinExistence type="inferred from homology"/>
<evidence type="ECO:0000256" key="5">
    <source>
        <dbReference type="ARBA" id="ARBA00022927"/>
    </source>
</evidence>
<evidence type="ECO:0000256" key="2">
    <source>
        <dbReference type="ARBA" id="ARBA00006653"/>
    </source>
</evidence>
<keyword evidence="7" id="KW-0472">Membrane</keyword>
<evidence type="ECO:0000313" key="10">
    <source>
        <dbReference type="EMBL" id="CAE4601765.1"/>
    </source>
</evidence>
<dbReference type="GO" id="GO:0000139">
    <property type="term" value="C:Golgi membrane"/>
    <property type="evidence" value="ECO:0007669"/>
    <property type="project" value="UniProtKB-SubCell"/>
</dbReference>
<dbReference type="GO" id="GO:0005509">
    <property type="term" value="F:calcium ion binding"/>
    <property type="evidence" value="ECO:0007669"/>
    <property type="project" value="InterPro"/>
</dbReference>
<gene>
    <name evidence="10" type="ORF">DBRI00130_LOCUS12064</name>
</gene>
<keyword evidence="6" id="KW-0333">Golgi apparatus</keyword>
<comment type="subcellular location">
    <subcellularLocation>
        <location evidence="1">Golgi apparatus membrane</location>
        <topology evidence="1">Peripheral membrane protein</topology>
    </subcellularLocation>
</comment>
<dbReference type="PROSITE" id="PS50222">
    <property type="entry name" value="EF_HAND_2"/>
    <property type="match status" value="1"/>
</dbReference>
<dbReference type="InterPro" id="IPR033370">
    <property type="entry name" value="COG1"/>
</dbReference>